<dbReference type="RefSeq" id="WP_211872278.1">
    <property type="nucleotide sequence ID" value="NZ_JAAEDH010000001.1"/>
</dbReference>
<protein>
    <submittedName>
        <fullName evidence="3">Cupin domain-containing protein</fullName>
    </submittedName>
</protein>
<keyword evidence="4" id="KW-1185">Reference proteome</keyword>
<dbReference type="PANTHER" id="PTHR38599">
    <property type="entry name" value="CUPIN DOMAIN PROTEIN (AFU_ORTHOLOGUE AFUA_3G13620)"/>
    <property type="match status" value="1"/>
</dbReference>
<keyword evidence="1" id="KW-0732">Signal</keyword>
<feature type="signal peptide" evidence="1">
    <location>
        <begin position="1"/>
        <end position="26"/>
    </location>
</feature>
<dbReference type="InterPro" id="IPR014710">
    <property type="entry name" value="RmlC-like_jellyroll"/>
</dbReference>
<dbReference type="EMBL" id="JAAEDH010000001">
    <property type="protein sequence ID" value="MBR0653580.1"/>
    <property type="molecule type" value="Genomic_DNA"/>
</dbReference>
<dbReference type="Pfam" id="PF07883">
    <property type="entry name" value="Cupin_2"/>
    <property type="match status" value="1"/>
</dbReference>
<dbReference type="SUPFAM" id="SSF51182">
    <property type="entry name" value="RmlC-like cupins"/>
    <property type="match status" value="1"/>
</dbReference>
<dbReference type="PANTHER" id="PTHR38599:SF1">
    <property type="entry name" value="CUPIN DOMAIN PROTEIN (AFU_ORTHOLOGUE AFUA_3G13620)"/>
    <property type="match status" value="1"/>
</dbReference>
<reference evidence="3" key="1">
    <citation type="submission" date="2020-01" db="EMBL/GenBank/DDBJ databases">
        <authorList>
            <person name="Rat A."/>
        </authorList>
    </citation>
    <scope>NUCLEOTIDE SEQUENCE</scope>
    <source>
        <strain evidence="3">LMG 28251</strain>
    </source>
</reference>
<evidence type="ECO:0000259" key="2">
    <source>
        <dbReference type="Pfam" id="PF07883"/>
    </source>
</evidence>
<dbReference type="InterPro" id="IPR013096">
    <property type="entry name" value="Cupin_2"/>
</dbReference>
<evidence type="ECO:0000313" key="4">
    <source>
        <dbReference type="Proteomes" id="UP001196068"/>
    </source>
</evidence>
<dbReference type="Proteomes" id="UP001196068">
    <property type="component" value="Unassembled WGS sequence"/>
</dbReference>
<dbReference type="Gene3D" id="2.60.120.10">
    <property type="entry name" value="Jelly Rolls"/>
    <property type="match status" value="1"/>
</dbReference>
<evidence type="ECO:0000313" key="3">
    <source>
        <dbReference type="EMBL" id="MBR0653580.1"/>
    </source>
</evidence>
<organism evidence="3 4">
    <name type="scientific">Plastoroseomonas arctica</name>
    <dbReference type="NCBI Taxonomy" id="1509237"/>
    <lineage>
        <taxon>Bacteria</taxon>
        <taxon>Pseudomonadati</taxon>
        <taxon>Pseudomonadota</taxon>
        <taxon>Alphaproteobacteria</taxon>
        <taxon>Acetobacterales</taxon>
        <taxon>Acetobacteraceae</taxon>
        <taxon>Plastoroseomonas</taxon>
    </lineage>
</organism>
<feature type="domain" description="Cupin type-2" evidence="2">
    <location>
        <begin position="53"/>
        <end position="109"/>
    </location>
</feature>
<dbReference type="AlphaFoldDB" id="A0AAF1KHM0"/>
<proteinExistence type="predicted"/>
<gene>
    <name evidence="3" type="ORF">GXW79_00655</name>
</gene>
<name>A0AAF1KHM0_9PROT</name>
<accession>A0AAF1KHM0</accession>
<evidence type="ECO:0000256" key="1">
    <source>
        <dbReference type="SAM" id="SignalP"/>
    </source>
</evidence>
<reference evidence="3" key="2">
    <citation type="journal article" date="2021" name="Syst. Appl. Microbiol.">
        <title>Roseomonas hellenica sp. nov., isolated from roots of wild-growing Alkanna tinctoria.</title>
        <authorList>
            <person name="Rat A."/>
            <person name="Naranjo H.D."/>
            <person name="Lebbe L."/>
            <person name="Cnockaert M."/>
            <person name="Krigas N."/>
            <person name="Grigoriadou K."/>
            <person name="Maloupa E."/>
            <person name="Willems A."/>
        </authorList>
    </citation>
    <scope>NUCLEOTIDE SEQUENCE</scope>
    <source>
        <strain evidence="3">LMG 28251</strain>
    </source>
</reference>
<dbReference type="CDD" id="cd02235">
    <property type="entry name" value="cupin_BLL4011-like"/>
    <property type="match status" value="1"/>
</dbReference>
<feature type="chain" id="PRO_5042237484" evidence="1">
    <location>
        <begin position="27"/>
        <end position="132"/>
    </location>
</feature>
<dbReference type="InterPro" id="IPR011051">
    <property type="entry name" value="RmlC_Cupin_sf"/>
</dbReference>
<comment type="caution">
    <text evidence="3">The sequence shown here is derived from an EMBL/GenBank/DDBJ whole genome shotgun (WGS) entry which is preliminary data.</text>
</comment>
<sequence length="132" mass="13618">MATRRTLFGCALCAATIGLSAASVQAQTGGVTRTILQTTELPGGTHVAVLVTAEIAANAEVARHTHPGIESAYVLEGESVLQMVGVPDRTVRTGDGFQIPAGTVHGVRNGPRATRLAITYTVEKDKPLASPA</sequence>